<evidence type="ECO:0000256" key="5">
    <source>
        <dbReference type="ARBA" id="ARBA00022801"/>
    </source>
</evidence>
<dbReference type="InterPro" id="IPR011335">
    <property type="entry name" value="Restrct_endonuc-II-like"/>
</dbReference>
<dbReference type="PANTHER" id="PTHR11070">
    <property type="entry name" value="UVRD / RECB / PCRA DNA HELICASE FAMILY MEMBER"/>
    <property type="match status" value="1"/>
</dbReference>
<comment type="catalytic activity">
    <reaction evidence="14">
        <text>ATP + H2O = ADP + phosphate + H(+)</text>
        <dbReference type="Rhea" id="RHEA:13065"/>
        <dbReference type="ChEBI" id="CHEBI:15377"/>
        <dbReference type="ChEBI" id="CHEBI:15378"/>
        <dbReference type="ChEBI" id="CHEBI:30616"/>
        <dbReference type="ChEBI" id="CHEBI:43474"/>
        <dbReference type="ChEBI" id="CHEBI:456216"/>
        <dbReference type="EC" id="5.6.2.4"/>
    </reaction>
</comment>
<evidence type="ECO:0000259" key="16">
    <source>
        <dbReference type="PROSITE" id="PS51198"/>
    </source>
</evidence>
<evidence type="ECO:0000256" key="1">
    <source>
        <dbReference type="ARBA" id="ARBA00009922"/>
    </source>
</evidence>
<comment type="caution">
    <text evidence="18">The sequence shown here is derived from an EMBL/GenBank/DDBJ whole genome shotgun (WGS) entry which is preliminary data.</text>
</comment>
<keyword evidence="7" id="KW-0269">Exonuclease</keyword>
<dbReference type="PROSITE" id="PS51198">
    <property type="entry name" value="UVRD_HELICASE_ATP_BIND"/>
    <property type="match status" value="1"/>
</dbReference>
<dbReference type="GO" id="GO:0003677">
    <property type="term" value="F:DNA binding"/>
    <property type="evidence" value="ECO:0007669"/>
    <property type="project" value="UniProtKB-KW"/>
</dbReference>
<dbReference type="InterPro" id="IPR038726">
    <property type="entry name" value="PDDEXK_AddAB-type"/>
</dbReference>
<dbReference type="SUPFAM" id="SSF52540">
    <property type="entry name" value="P-loop containing nucleoside triphosphate hydrolases"/>
    <property type="match status" value="1"/>
</dbReference>
<dbReference type="Proteomes" id="UP000308891">
    <property type="component" value="Unassembled WGS sequence"/>
</dbReference>
<dbReference type="InterPro" id="IPR014017">
    <property type="entry name" value="DNA_helicase_UvrD-like_C"/>
</dbReference>
<dbReference type="GO" id="GO:0004527">
    <property type="term" value="F:exonuclease activity"/>
    <property type="evidence" value="ECO:0007669"/>
    <property type="project" value="UniProtKB-KW"/>
</dbReference>
<evidence type="ECO:0000256" key="12">
    <source>
        <dbReference type="ARBA" id="ARBA00034617"/>
    </source>
</evidence>
<evidence type="ECO:0000259" key="17">
    <source>
        <dbReference type="PROSITE" id="PS51217"/>
    </source>
</evidence>
<dbReference type="GO" id="GO:0000725">
    <property type="term" value="P:recombinational repair"/>
    <property type="evidence" value="ECO:0007669"/>
    <property type="project" value="TreeGrafter"/>
</dbReference>
<evidence type="ECO:0000256" key="2">
    <source>
        <dbReference type="ARBA" id="ARBA00022722"/>
    </source>
</evidence>
<dbReference type="SUPFAM" id="SSF52980">
    <property type="entry name" value="Restriction endonuclease-like"/>
    <property type="match status" value="1"/>
</dbReference>
<evidence type="ECO:0000256" key="8">
    <source>
        <dbReference type="ARBA" id="ARBA00022840"/>
    </source>
</evidence>
<dbReference type="InterPro" id="IPR027417">
    <property type="entry name" value="P-loop_NTPase"/>
</dbReference>
<dbReference type="EMBL" id="STGJ01000014">
    <property type="protein sequence ID" value="TIC80341.1"/>
    <property type="molecule type" value="Genomic_DNA"/>
</dbReference>
<evidence type="ECO:0000256" key="3">
    <source>
        <dbReference type="ARBA" id="ARBA00022741"/>
    </source>
</evidence>
<keyword evidence="5 15" id="KW-0378">Hydrolase</keyword>
<dbReference type="GO" id="GO:0005524">
    <property type="term" value="F:ATP binding"/>
    <property type="evidence" value="ECO:0007669"/>
    <property type="project" value="UniProtKB-UniRule"/>
</dbReference>
<feature type="binding site" evidence="15">
    <location>
        <begin position="8"/>
        <end position="15"/>
    </location>
    <ligand>
        <name>ATP</name>
        <dbReference type="ChEBI" id="CHEBI:30616"/>
    </ligand>
</feature>
<dbReference type="InterPro" id="IPR013986">
    <property type="entry name" value="DExx_box_DNA_helicase_dom_sf"/>
</dbReference>
<comment type="catalytic activity">
    <reaction evidence="12">
        <text>Couples ATP hydrolysis with the unwinding of duplex DNA by translocating in the 3'-5' direction.</text>
        <dbReference type="EC" id="5.6.2.4"/>
    </reaction>
</comment>
<evidence type="ECO:0000256" key="7">
    <source>
        <dbReference type="ARBA" id="ARBA00022839"/>
    </source>
</evidence>
<dbReference type="PROSITE" id="PS51217">
    <property type="entry name" value="UVRD_HELICASE_CTER"/>
    <property type="match status" value="1"/>
</dbReference>
<evidence type="ECO:0000313" key="19">
    <source>
        <dbReference type="Proteomes" id="UP000308891"/>
    </source>
</evidence>
<feature type="domain" description="UvrD-like helicase C-terminal" evidence="17">
    <location>
        <begin position="403"/>
        <end position="691"/>
    </location>
</feature>
<dbReference type="GO" id="GO:0043138">
    <property type="term" value="F:3'-5' DNA helicase activity"/>
    <property type="evidence" value="ECO:0007669"/>
    <property type="project" value="UniProtKB-EC"/>
</dbReference>
<keyword evidence="3 15" id="KW-0547">Nucleotide-binding</keyword>
<evidence type="ECO:0000256" key="14">
    <source>
        <dbReference type="ARBA" id="ARBA00048988"/>
    </source>
</evidence>
<evidence type="ECO:0000256" key="13">
    <source>
        <dbReference type="ARBA" id="ARBA00034808"/>
    </source>
</evidence>
<evidence type="ECO:0000313" key="18">
    <source>
        <dbReference type="EMBL" id="TIC80341.1"/>
    </source>
</evidence>
<dbReference type="Gene3D" id="1.10.10.160">
    <property type="match status" value="1"/>
</dbReference>
<keyword evidence="19" id="KW-1185">Reference proteome</keyword>
<keyword evidence="2" id="KW-0540">Nuclease</keyword>
<dbReference type="GO" id="GO:0005829">
    <property type="term" value="C:cytosol"/>
    <property type="evidence" value="ECO:0007669"/>
    <property type="project" value="TreeGrafter"/>
</dbReference>
<keyword evidence="6 15" id="KW-0347">Helicase</keyword>
<dbReference type="InterPro" id="IPR011604">
    <property type="entry name" value="PDDEXK-like_dom_sf"/>
</dbReference>
<dbReference type="Gene3D" id="3.90.320.10">
    <property type="match status" value="1"/>
</dbReference>
<accession>A0A4T0UP75</accession>
<dbReference type="Pfam" id="PF00580">
    <property type="entry name" value="UvrD-helicase"/>
    <property type="match status" value="1"/>
</dbReference>
<keyword evidence="11" id="KW-0413">Isomerase</keyword>
<dbReference type="EC" id="5.6.2.4" evidence="13"/>
<evidence type="ECO:0000256" key="10">
    <source>
        <dbReference type="ARBA" id="ARBA00023204"/>
    </source>
</evidence>
<gene>
    <name evidence="18" type="ORF">E5K04_12625</name>
</gene>
<evidence type="ECO:0000256" key="6">
    <source>
        <dbReference type="ARBA" id="ARBA00022806"/>
    </source>
</evidence>
<dbReference type="Gene3D" id="3.40.50.300">
    <property type="entry name" value="P-loop containing nucleotide triphosphate hydrolases"/>
    <property type="match status" value="4"/>
</dbReference>
<evidence type="ECO:0000256" key="15">
    <source>
        <dbReference type="PROSITE-ProRule" id="PRU00560"/>
    </source>
</evidence>
<dbReference type="OrthoDB" id="5905204at2"/>
<evidence type="ECO:0000256" key="4">
    <source>
        <dbReference type="ARBA" id="ARBA00022763"/>
    </source>
</evidence>
<dbReference type="RefSeq" id="WP_136554638.1">
    <property type="nucleotide sequence ID" value="NZ_STGJ01000014.1"/>
</dbReference>
<keyword evidence="10" id="KW-0234">DNA repair</keyword>
<protein>
    <recommendedName>
        <fullName evidence="13">DNA 3'-5' helicase</fullName>
        <ecNumber evidence="13">5.6.2.4</ecNumber>
    </recommendedName>
</protein>
<comment type="similarity">
    <text evidence="1">Belongs to the helicase family. UvrD subfamily.</text>
</comment>
<sequence>MNLTFISAGAGSGKTHTLTHTLGELLQTGSVHPAGVLVTTFTRKAASELRERVRQHLLSEKAFTLANAMGQARIGTINSVCGELLERFAFEAGLPPQQQVIEEAQSRQLIRVSIDAAQSGDEVAELSRLAHRLGIEDWPAEIRLLIDQARANNLSPAAFEDFAKRNADDLLAHFPAPAKRDMDAAMRRALAEALPELSRAAEGSTVKKTRDAISALESFERDLHNGQLPWAAWVRLGKECVPEKSLAPLVEQVQAIAAECAAHPRLHQDLRDYLLRIFAMAGAALDVYQQRKRTLGVVDFTDQEHLLLGLLDNPVVSDVLREEIELLLVDEFQDTSPLQLAIFIKLAGLARQTYWVGDIKQAIYGFRGSDTALMEGVLKALHALGGEKTILSDSWRSRPALVQLVNAAFTPLFSGMMAADEIQLNPKRPELAGEPAFGNWFLEGRNAESIALSLAGAVQQLLQEKPAVAQGQGPQTRPLEPKDVAILCYTNHAVTQLAAQLTALGVPVSTAQPGLLRTAEAKLALAGLRRLNDAGDTLASAEIIALADSCDIEAWLPERLQTVASQQDSHSWRETGEDAHPLLARIAALRAERPLLTPAEAMRRIITVCELPEKVLGWQADPQRSQTRIANLDALLEMAACYEQQCEGNRQPASISGLLLWLAEQAGNEEDPLAEPALNAVRILTHHGAKGLEWPVVILADLDHALRDRLWGISAVSESAVNALEPLANRFIRYWPWPFGKQQTGLALFDEIAASPIAAQYRQAAVSEAQRLLYVSMTRARDRLIFARKAKAKQEPWLDTLSAPWLGDAGQETLAGARQEGMLALPEGGQLATCHLRVDATLQPLQASEQAEQTLHWFSNAAEQVRLPLWVAPSAERIEGACVLAHEKIADPFAVSGEPDWAQLGTAIHACLAASFTPGGGMLAFTEIEALLERFHVRQHVQPETLARQIGALQSWIESHAPGARVLTEIPVSAPLANGQICGGRIDMLLDTAEGYILIDHKLSANRKQTDAELAAAYGGQLAAYQDAIERASGRAVTEKWIFAVSSGRMLQIGQQVSQTV</sequence>
<evidence type="ECO:0000256" key="9">
    <source>
        <dbReference type="ARBA" id="ARBA00023125"/>
    </source>
</evidence>
<keyword evidence="4" id="KW-0227">DNA damage</keyword>
<dbReference type="Pfam" id="PF12705">
    <property type="entry name" value="PDDEXK_1"/>
    <property type="match status" value="1"/>
</dbReference>
<evidence type="ECO:0000256" key="11">
    <source>
        <dbReference type="ARBA" id="ARBA00023235"/>
    </source>
</evidence>
<keyword evidence="9" id="KW-0238">DNA-binding</keyword>
<dbReference type="Pfam" id="PF13361">
    <property type="entry name" value="UvrD_C"/>
    <property type="match status" value="1"/>
</dbReference>
<dbReference type="GO" id="GO:0009338">
    <property type="term" value="C:exodeoxyribonuclease V complex"/>
    <property type="evidence" value="ECO:0007669"/>
    <property type="project" value="TreeGrafter"/>
</dbReference>
<keyword evidence="8 15" id="KW-0067">ATP-binding</keyword>
<feature type="domain" description="UvrD-like helicase ATP-binding" evidence="16">
    <location>
        <begin position="1"/>
        <end position="398"/>
    </location>
</feature>
<proteinExistence type="inferred from homology"/>
<dbReference type="PANTHER" id="PTHR11070:SF23">
    <property type="entry name" value="RECBCD ENZYME SUBUNIT RECB"/>
    <property type="match status" value="1"/>
</dbReference>
<reference evidence="18 19" key="1">
    <citation type="submission" date="2019-04" db="EMBL/GenBank/DDBJ databases">
        <title>Crenobacter sp. nov.</title>
        <authorList>
            <person name="Shi S."/>
        </authorList>
    </citation>
    <scope>NUCLEOTIDE SEQUENCE [LARGE SCALE GENOMIC DNA]</scope>
    <source>
        <strain evidence="18 19">GY 70310</strain>
    </source>
</reference>
<dbReference type="InterPro" id="IPR000212">
    <property type="entry name" value="DNA_helicase_UvrD/REP"/>
</dbReference>
<dbReference type="Gene3D" id="1.10.486.10">
    <property type="entry name" value="PCRA, domain 4"/>
    <property type="match status" value="1"/>
</dbReference>
<dbReference type="AlphaFoldDB" id="A0A4T0UP75"/>
<name>A0A4T0UP75_9NEIS</name>
<organism evidence="18 19">
    <name type="scientific">Crenobacter intestini</name>
    <dbReference type="NCBI Taxonomy" id="2563443"/>
    <lineage>
        <taxon>Bacteria</taxon>
        <taxon>Pseudomonadati</taxon>
        <taxon>Pseudomonadota</taxon>
        <taxon>Betaproteobacteria</taxon>
        <taxon>Neisseriales</taxon>
        <taxon>Neisseriaceae</taxon>
        <taxon>Crenobacter</taxon>
    </lineage>
</organism>
<dbReference type="InterPro" id="IPR014016">
    <property type="entry name" value="UvrD-like_ATP-bd"/>
</dbReference>